<organismHost>
    <name type="scientific">Homo sapiens</name>
    <name type="common">Human</name>
    <dbReference type="NCBI Taxonomy" id="9606"/>
</organismHost>
<dbReference type="PIR" id="JC6154">
    <property type="entry name" value="JC6154"/>
</dbReference>
<protein>
    <submittedName>
        <fullName evidence="1">Unidentified orf</fullName>
    </submittedName>
</protein>
<accession>Q98152</accession>
<dbReference type="EMBL" id="U66521">
    <property type="protein sequence ID" value="AAC55372.1"/>
    <property type="molecule type" value="mRNA"/>
</dbReference>
<evidence type="ECO:0000313" key="1">
    <source>
        <dbReference type="EMBL" id="AAC55372.1"/>
    </source>
</evidence>
<reference evidence="1" key="1">
    <citation type="journal article" date="1996" name="Proc. Natl. Acad. Sci. U.S.A.">
        <title>Restricted expression of Kaposi sarcoma-associated herpesvirus (human herpesvirus 8) genes in Kaposi sarcoma.</title>
        <authorList>
            <person name="Zhong W."/>
            <person name="Wang H."/>
            <person name="Herndier B."/>
            <person name="Ganem D."/>
        </authorList>
    </citation>
    <scope>NUCLEOTIDE SEQUENCE</scope>
    <source>
        <strain evidence="1">tumor</strain>
    </source>
</reference>
<sequence>MRGYLTCLNVEYNVKGKQRPLVYQNSGALPICSFVVSVLCLSDS</sequence>
<name>Q98152_HHV8</name>
<proteinExistence type="evidence at transcript level"/>
<organism evidence="1">
    <name type="scientific">Human herpesvirus 8</name>
    <name type="common">HHV-8</name>
    <name type="synonym">Kaposi's sarcoma-associated herpesvirus</name>
    <dbReference type="NCBI Taxonomy" id="37296"/>
    <lineage>
        <taxon>Viruses</taxon>
        <taxon>Duplodnaviria</taxon>
        <taxon>Heunggongvirae</taxon>
        <taxon>Peploviricota</taxon>
        <taxon>Herviviricetes</taxon>
        <taxon>Herpesvirales</taxon>
        <taxon>Orthoherpesviridae</taxon>
        <taxon>Gammaherpesvirinae</taxon>
        <taxon>Rhadinovirus</taxon>
        <taxon>Rhadinovirus humangamma8</taxon>
    </lineage>
</organism>